<dbReference type="PANTHER" id="PTHR43522:SF2">
    <property type="entry name" value="TRANSKETOLASE 1-RELATED"/>
    <property type="match status" value="1"/>
</dbReference>
<reference evidence="5 6" key="1">
    <citation type="submission" date="2023-04" db="EMBL/GenBank/DDBJ databases">
        <title>A long-awaited taxogenomic arrangement of the family Halomonadaceae.</title>
        <authorList>
            <person name="De La Haba R."/>
            <person name="Chuvochina M."/>
            <person name="Wittouck S."/>
            <person name="Arahal D.R."/>
            <person name="Sanchez-Porro C."/>
            <person name="Hugenholtz P."/>
            <person name="Ventosa A."/>
        </authorList>
    </citation>
    <scope>NUCLEOTIDE SEQUENCE [LARGE SCALE GENOMIC DNA]</scope>
    <source>
        <strain evidence="5 6">DSM 26770</strain>
    </source>
</reference>
<keyword evidence="6" id="KW-1185">Reference proteome</keyword>
<feature type="non-terminal residue" evidence="5">
    <location>
        <position position="208"/>
    </location>
</feature>
<feature type="non-terminal residue" evidence="5">
    <location>
        <position position="1"/>
    </location>
</feature>
<dbReference type="Gene3D" id="3.40.50.970">
    <property type="match status" value="2"/>
</dbReference>
<evidence type="ECO:0000256" key="1">
    <source>
        <dbReference type="ARBA" id="ARBA00001913"/>
    </source>
</evidence>
<dbReference type="Pfam" id="PF02779">
    <property type="entry name" value="Transket_pyr"/>
    <property type="match status" value="1"/>
</dbReference>
<dbReference type="GO" id="GO:0004802">
    <property type="term" value="F:transketolase activity"/>
    <property type="evidence" value="ECO:0007669"/>
    <property type="project" value="UniProtKB-EC"/>
</dbReference>
<comment type="catalytic activity">
    <reaction evidence="2">
        <text>D-sedoheptulose 7-phosphate + D-glyceraldehyde 3-phosphate = aldehydo-D-ribose 5-phosphate + D-xylulose 5-phosphate</text>
        <dbReference type="Rhea" id="RHEA:10508"/>
        <dbReference type="ChEBI" id="CHEBI:57483"/>
        <dbReference type="ChEBI" id="CHEBI:57737"/>
        <dbReference type="ChEBI" id="CHEBI:58273"/>
        <dbReference type="ChEBI" id="CHEBI:59776"/>
        <dbReference type="EC" id="2.2.1.1"/>
    </reaction>
</comment>
<sequence>PNKQGKEECHGAALGDDEVAAARVQLDWPHAPFHVPEAIYQGWDATARGAELEQAWETRLARYAEAFPAEAAELKRRLKGELPSDLGSEALVEQAQEKAESIASRKASLACLNALGPQLPELLGGSADLAPSNLTFWSGAKAIAKDAPGGNYLHYGVREFGMGAIMNGIAVHGGFVPYGATFLTFMEYMHNAVRMAAIMNQQAIYVFT</sequence>
<evidence type="ECO:0000313" key="6">
    <source>
        <dbReference type="Proteomes" id="UP001251374"/>
    </source>
</evidence>
<name>A0ABU1HKQ9_9GAMM</name>
<gene>
    <name evidence="5" type="ORF">QC821_21695</name>
</gene>
<protein>
    <submittedName>
        <fullName evidence="5">Transketolase</fullName>
        <ecNumber evidence="5">2.2.1.1</ecNumber>
    </submittedName>
</protein>
<proteinExistence type="predicted"/>
<organism evidence="5 6">
    <name type="scientific">Franzmannia qiaohouensis</name>
    <dbReference type="NCBI Taxonomy" id="1329370"/>
    <lineage>
        <taxon>Bacteria</taxon>
        <taxon>Pseudomonadati</taxon>
        <taxon>Pseudomonadota</taxon>
        <taxon>Gammaproteobacteria</taxon>
        <taxon>Oceanospirillales</taxon>
        <taxon>Halomonadaceae</taxon>
        <taxon>Franzmannia</taxon>
    </lineage>
</organism>
<evidence type="ECO:0000259" key="3">
    <source>
        <dbReference type="Pfam" id="PF00456"/>
    </source>
</evidence>
<dbReference type="PANTHER" id="PTHR43522">
    <property type="entry name" value="TRANSKETOLASE"/>
    <property type="match status" value="1"/>
</dbReference>
<evidence type="ECO:0000256" key="2">
    <source>
        <dbReference type="ARBA" id="ARBA00049473"/>
    </source>
</evidence>
<dbReference type="Pfam" id="PF00456">
    <property type="entry name" value="Transketolase_N"/>
    <property type="match status" value="1"/>
</dbReference>
<dbReference type="CDD" id="cd07033">
    <property type="entry name" value="TPP_PYR_DXS_TK_like"/>
    <property type="match status" value="1"/>
</dbReference>
<evidence type="ECO:0000259" key="4">
    <source>
        <dbReference type="Pfam" id="PF02779"/>
    </source>
</evidence>
<dbReference type="SUPFAM" id="SSF52518">
    <property type="entry name" value="Thiamin diphosphate-binding fold (THDP-binding)"/>
    <property type="match status" value="2"/>
</dbReference>
<feature type="domain" description="Transketolase-like pyrimidine-binding" evidence="4">
    <location>
        <begin position="101"/>
        <end position="208"/>
    </location>
</feature>
<dbReference type="InterPro" id="IPR005475">
    <property type="entry name" value="Transketolase-like_Pyr-bd"/>
</dbReference>
<keyword evidence="5" id="KW-0808">Transferase</keyword>
<dbReference type="InterPro" id="IPR033247">
    <property type="entry name" value="Transketolase_fam"/>
</dbReference>
<dbReference type="Proteomes" id="UP001251374">
    <property type="component" value="Unassembled WGS sequence"/>
</dbReference>
<accession>A0ABU1HKQ9</accession>
<dbReference type="InterPro" id="IPR029061">
    <property type="entry name" value="THDP-binding"/>
</dbReference>
<feature type="domain" description="Transketolase N-terminal" evidence="3">
    <location>
        <begin position="1"/>
        <end position="83"/>
    </location>
</feature>
<dbReference type="EMBL" id="JARWAM010000051">
    <property type="protein sequence ID" value="MDR5907886.1"/>
    <property type="molecule type" value="Genomic_DNA"/>
</dbReference>
<dbReference type="InterPro" id="IPR005474">
    <property type="entry name" value="Transketolase_N"/>
</dbReference>
<comment type="caution">
    <text evidence="5">The sequence shown here is derived from an EMBL/GenBank/DDBJ whole genome shotgun (WGS) entry which is preliminary data.</text>
</comment>
<comment type="cofactor">
    <cofactor evidence="1">
        <name>Ca(2+)</name>
        <dbReference type="ChEBI" id="CHEBI:29108"/>
    </cofactor>
</comment>
<dbReference type="EC" id="2.2.1.1" evidence="5"/>
<evidence type="ECO:0000313" key="5">
    <source>
        <dbReference type="EMBL" id="MDR5907886.1"/>
    </source>
</evidence>